<evidence type="ECO:0000256" key="4">
    <source>
        <dbReference type="ARBA" id="ARBA00022605"/>
    </source>
</evidence>
<evidence type="ECO:0000256" key="1">
    <source>
        <dbReference type="ARBA" id="ARBA00004811"/>
    </source>
</evidence>
<dbReference type="PANTHER" id="PTHR21090">
    <property type="entry name" value="AROM/DEHYDROQUINATE SYNTHASE"/>
    <property type="match status" value="1"/>
</dbReference>
<keyword evidence="4" id="KW-0028">Amino-acid biosynthesis</keyword>
<proteinExistence type="inferred from homology"/>
<dbReference type="GO" id="GO:0008652">
    <property type="term" value="P:amino acid biosynthetic process"/>
    <property type="evidence" value="ECO:0007669"/>
    <property type="project" value="UniProtKB-KW"/>
</dbReference>
<dbReference type="STRING" id="755172.HMPREF1863_01105"/>
<evidence type="ECO:0000313" key="10">
    <source>
        <dbReference type="EMBL" id="KXB66243.1"/>
    </source>
</evidence>
<accession>A0A134AEX0</accession>
<comment type="catalytic activity">
    <reaction evidence="8">
        <text>3-phosphoshikimate + phosphoenolpyruvate = 5-O-(1-carboxyvinyl)-3-phosphoshikimate + phosphate</text>
        <dbReference type="Rhea" id="RHEA:21256"/>
        <dbReference type="ChEBI" id="CHEBI:43474"/>
        <dbReference type="ChEBI" id="CHEBI:57701"/>
        <dbReference type="ChEBI" id="CHEBI:58702"/>
        <dbReference type="ChEBI" id="CHEBI:145989"/>
        <dbReference type="EC" id="2.5.1.19"/>
    </reaction>
    <physiologicalReaction direction="left-to-right" evidence="8">
        <dbReference type="Rhea" id="RHEA:21257"/>
    </physiologicalReaction>
</comment>
<keyword evidence="5 10" id="KW-0808">Transferase</keyword>
<evidence type="ECO:0000313" key="11">
    <source>
        <dbReference type="Proteomes" id="UP000070442"/>
    </source>
</evidence>
<dbReference type="PATRIC" id="fig|755172.3.peg.1065"/>
<dbReference type="SUPFAM" id="SSF55205">
    <property type="entry name" value="EPT/RTPC-like"/>
    <property type="match status" value="1"/>
</dbReference>
<organism evidence="10 11">
    <name type="scientific">Aedoeadaptatus coxii</name>
    <dbReference type="NCBI Taxonomy" id="755172"/>
    <lineage>
        <taxon>Bacteria</taxon>
        <taxon>Bacillati</taxon>
        <taxon>Bacillota</taxon>
        <taxon>Tissierellia</taxon>
        <taxon>Tissierellales</taxon>
        <taxon>Peptoniphilaceae</taxon>
        <taxon>Aedoeadaptatus</taxon>
    </lineage>
</organism>
<evidence type="ECO:0000256" key="7">
    <source>
        <dbReference type="ARBA" id="ARBA00030046"/>
    </source>
</evidence>
<dbReference type="InterPro" id="IPR023193">
    <property type="entry name" value="EPSP_synthase_CS"/>
</dbReference>
<dbReference type="AlphaFoldDB" id="A0A134AEX0"/>
<dbReference type="GO" id="GO:0003866">
    <property type="term" value="F:3-phosphoshikimate 1-carboxyvinyltransferase activity"/>
    <property type="evidence" value="ECO:0007669"/>
    <property type="project" value="UniProtKB-EC"/>
</dbReference>
<dbReference type="Pfam" id="PF00275">
    <property type="entry name" value="EPSP_synthase"/>
    <property type="match status" value="1"/>
</dbReference>
<comment type="pathway">
    <text evidence="1">Metabolic intermediate biosynthesis; chorismate biosynthesis; chorismate from D-erythrose 4-phosphate and phosphoenolpyruvate: step 6/7.</text>
</comment>
<gene>
    <name evidence="10" type="ORF">HMPREF1863_01105</name>
</gene>
<evidence type="ECO:0000256" key="3">
    <source>
        <dbReference type="ARBA" id="ARBA00012450"/>
    </source>
</evidence>
<dbReference type="InterPro" id="IPR036968">
    <property type="entry name" value="Enolpyruvate_Tfrase_sf"/>
</dbReference>
<dbReference type="InterPro" id="IPR013792">
    <property type="entry name" value="RNA3'P_cycl/enolpyr_Trfase_a/b"/>
</dbReference>
<name>A0A134AEX0_9FIRM</name>
<comment type="similarity">
    <text evidence="2">Belongs to the EPSP synthase family.</text>
</comment>
<dbReference type="Proteomes" id="UP000070442">
    <property type="component" value="Unassembled WGS sequence"/>
</dbReference>
<dbReference type="Gene3D" id="3.65.10.10">
    <property type="entry name" value="Enolpyruvate transferase domain"/>
    <property type="match status" value="3"/>
</dbReference>
<dbReference type="PIRSF" id="PIRSF000505">
    <property type="entry name" value="EPSPS"/>
    <property type="match status" value="1"/>
</dbReference>
<dbReference type="UniPathway" id="UPA00053">
    <property type="reaction ID" value="UER00089"/>
</dbReference>
<evidence type="ECO:0000256" key="8">
    <source>
        <dbReference type="ARBA" id="ARBA00044633"/>
    </source>
</evidence>
<feature type="domain" description="Enolpyruvate transferase" evidence="9">
    <location>
        <begin position="2"/>
        <end position="255"/>
    </location>
</feature>
<dbReference type="InterPro" id="IPR001986">
    <property type="entry name" value="Enolpyruvate_Tfrase_dom"/>
</dbReference>
<evidence type="ECO:0000256" key="5">
    <source>
        <dbReference type="ARBA" id="ARBA00022679"/>
    </source>
</evidence>
<protein>
    <recommendedName>
        <fullName evidence="3">3-phosphoshikimate 1-carboxyvinyltransferase</fullName>
        <ecNumber evidence="3">2.5.1.19</ecNumber>
    </recommendedName>
    <alternativeName>
        <fullName evidence="7">5-enolpyruvylshikimate-3-phosphate synthase</fullName>
    </alternativeName>
</protein>
<evidence type="ECO:0000259" key="9">
    <source>
        <dbReference type="Pfam" id="PF00275"/>
    </source>
</evidence>
<evidence type="ECO:0000256" key="6">
    <source>
        <dbReference type="ARBA" id="ARBA00023141"/>
    </source>
</evidence>
<dbReference type="GO" id="GO:0009423">
    <property type="term" value="P:chorismate biosynthetic process"/>
    <property type="evidence" value="ECO:0007669"/>
    <property type="project" value="UniProtKB-UniPathway"/>
</dbReference>
<evidence type="ECO:0000256" key="2">
    <source>
        <dbReference type="ARBA" id="ARBA00009948"/>
    </source>
</evidence>
<dbReference type="EMBL" id="LSDG01000033">
    <property type="protein sequence ID" value="KXB66243.1"/>
    <property type="molecule type" value="Genomic_DNA"/>
</dbReference>
<sequence length="378" mass="40528">MAGHITLPPSKSIAHRHFFLAALSGKETRFKIDALSDDLRATLHALGALGVESRREGDVLHLVPGNVPEEATVDCMESASTLRMAMMILPTRIPHLRFVGKGSLFARPMDEGIRYLENVGVEVDATPESIETKNTYEPKSATMTGKTTSQFITGAMLAAATAKGPVTITVKEETSAPYLRMTEAILREWGMDVCGATIYPGELTPPSPLISIEGDRSHAAFFRAANAIGAEITMENIAGESLQGDDAFPVLLRQMKEGETVDLTSYPDLLMPLAVVAAKTGGTLTGVERLRYKESDRIAATQAMLAALGIESSYKKNIFTVFPGTVKGGVVDTRGDHRIAFAAGILAAVADGPVTIVGSECVAKSWGSFWEDLECLRQ</sequence>
<dbReference type="EC" id="2.5.1.19" evidence="3"/>
<dbReference type="GO" id="GO:0009073">
    <property type="term" value="P:aromatic amino acid family biosynthetic process"/>
    <property type="evidence" value="ECO:0007669"/>
    <property type="project" value="UniProtKB-KW"/>
</dbReference>
<comment type="caution">
    <text evidence="10">The sequence shown here is derived from an EMBL/GenBank/DDBJ whole genome shotgun (WGS) entry which is preliminary data.</text>
</comment>
<dbReference type="PROSITE" id="PS00885">
    <property type="entry name" value="EPSP_SYNTHASE_2"/>
    <property type="match status" value="1"/>
</dbReference>
<keyword evidence="11" id="KW-1185">Reference proteome</keyword>
<reference evidence="11" key="1">
    <citation type="submission" date="2016-01" db="EMBL/GenBank/DDBJ databases">
        <authorList>
            <person name="Mitreva M."/>
            <person name="Pepin K.H."/>
            <person name="Mihindukulasuriya K.A."/>
            <person name="Fulton R."/>
            <person name="Fronick C."/>
            <person name="O'Laughlin M."/>
            <person name="Miner T."/>
            <person name="Herter B."/>
            <person name="Rosa B.A."/>
            <person name="Cordes M."/>
            <person name="Tomlinson C."/>
            <person name="Wollam A."/>
            <person name="Palsikar V.B."/>
            <person name="Mardis E.R."/>
            <person name="Wilson R.K."/>
        </authorList>
    </citation>
    <scope>NUCLEOTIDE SEQUENCE [LARGE SCALE GENOMIC DNA]</scope>
    <source>
        <strain evidence="11">DNF00729</strain>
    </source>
</reference>
<keyword evidence="6" id="KW-0057">Aromatic amino acid biosynthesis</keyword>
<dbReference type="InterPro" id="IPR006264">
    <property type="entry name" value="EPSP_synthase"/>
</dbReference>
<dbReference type="PANTHER" id="PTHR21090:SF5">
    <property type="entry name" value="PENTAFUNCTIONAL AROM POLYPEPTIDE"/>
    <property type="match status" value="1"/>
</dbReference>